<dbReference type="OrthoDB" id="9797938at2"/>
<reference evidence="3 5" key="2">
    <citation type="submission" date="2019-03" db="EMBL/GenBank/DDBJ databases">
        <title>Genomic Encyclopedia of Type Strains, Phase IV (KMG-IV): sequencing the most valuable type-strain genomes for metagenomic binning, comparative biology and taxonomic classification.</title>
        <authorList>
            <person name="Goeker M."/>
        </authorList>
    </citation>
    <scope>NUCLEOTIDE SEQUENCE [LARGE SCALE GENOMIC DNA]</scope>
    <source>
        <strain evidence="3 5">DSM 11603</strain>
    </source>
</reference>
<organism evidence="2 4">
    <name type="scientific">Aquamicrobium defluvii</name>
    <dbReference type="NCBI Taxonomy" id="69279"/>
    <lineage>
        <taxon>Bacteria</taxon>
        <taxon>Pseudomonadati</taxon>
        <taxon>Pseudomonadota</taxon>
        <taxon>Alphaproteobacteria</taxon>
        <taxon>Hyphomicrobiales</taxon>
        <taxon>Phyllobacteriaceae</taxon>
        <taxon>Aquamicrobium</taxon>
    </lineage>
</organism>
<evidence type="ECO:0000313" key="2">
    <source>
        <dbReference type="EMBL" id="EXL04415.1"/>
    </source>
</evidence>
<evidence type="ECO:0000313" key="3">
    <source>
        <dbReference type="EMBL" id="TDR34425.1"/>
    </source>
</evidence>
<dbReference type="Proteomes" id="UP000019849">
    <property type="component" value="Unassembled WGS sequence"/>
</dbReference>
<accession>A0A011V7K4</accession>
<dbReference type="STRING" id="69279.BG36_09825"/>
<dbReference type="PATRIC" id="fig|69279.3.peg.3057"/>
<sequence length="159" mass="17473">MSLNEFFSIGVSRTLGAHTFQAQEIKAFAAKFDPQPFHMDEEAARNSVLGGLCASGWHTASMWMRFNALDREAAVANWKGEGPAPEFGPSPGLRDLKWLRPVYAGQTITFSRTDLGHRPLASRPGWILLDVRGEAFDDKGGKVLEFENALLVKVGNEPA</sequence>
<dbReference type="eggNOG" id="COG2030">
    <property type="taxonomic scope" value="Bacteria"/>
</dbReference>
<dbReference type="AlphaFoldDB" id="A0A011V7K4"/>
<name>A0A011V7K4_9HYPH</name>
<dbReference type="Pfam" id="PF01575">
    <property type="entry name" value="MaoC_dehydratas"/>
    <property type="match status" value="1"/>
</dbReference>
<reference evidence="2 4" key="1">
    <citation type="submission" date="2014-02" db="EMBL/GenBank/DDBJ databases">
        <title>Aquamicrobium defluvii Genome sequencing.</title>
        <authorList>
            <person name="Wang X."/>
        </authorList>
    </citation>
    <scope>NUCLEOTIDE SEQUENCE [LARGE SCALE GENOMIC DNA]</scope>
    <source>
        <strain evidence="2 4">W13Z1</strain>
    </source>
</reference>
<evidence type="ECO:0000259" key="1">
    <source>
        <dbReference type="Pfam" id="PF01575"/>
    </source>
</evidence>
<gene>
    <name evidence="2" type="ORF">BG36_09825</name>
    <name evidence="3" type="ORF">DES43_11431</name>
</gene>
<comment type="caution">
    <text evidence="2">The sequence shown here is derived from an EMBL/GenBank/DDBJ whole genome shotgun (WGS) entry which is preliminary data.</text>
</comment>
<dbReference type="EMBL" id="SNZF01000014">
    <property type="protein sequence ID" value="TDR34425.1"/>
    <property type="molecule type" value="Genomic_DNA"/>
</dbReference>
<proteinExistence type="predicted"/>
<evidence type="ECO:0000313" key="5">
    <source>
        <dbReference type="Proteomes" id="UP000294958"/>
    </source>
</evidence>
<dbReference type="SUPFAM" id="SSF54637">
    <property type="entry name" value="Thioesterase/thiol ester dehydrase-isomerase"/>
    <property type="match status" value="1"/>
</dbReference>
<evidence type="ECO:0000313" key="4">
    <source>
        <dbReference type="Proteomes" id="UP000019849"/>
    </source>
</evidence>
<dbReference type="HOGENOM" id="CLU_094876_1_0_5"/>
<dbReference type="InterPro" id="IPR002539">
    <property type="entry name" value="MaoC-like_dom"/>
</dbReference>
<dbReference type="CDD" id="cd03454">
    <property type="entry name" value="YdeM"/>
    <property type="match status" value="1"/>
</dbReference>
<dbReference type="InterPro" id="IPR029069">
    <property type="entry name" value="HotDog_dom_sf"/>
</dbReference>
<dbReference type="RefSeq" id="WP_035028313.1">
    <property type="nucleotide sequence ID" value="NZ_KK073893.1"/>
</dbReference>
<dbReference type="Gene3D" id="3.10.129.10">
    <property type="entry name" value="Hotdog Thioesterase"/>
    <property type="match status" value="1"/>
</dbReference>
<feature type="domain" description="MaoC-like" evidence="1">
    <location>
        <begin position="19"/>
        <end position="110"/>
    </location>
</feature>
<protein>
    <submittedName>
        <fullName evidence="2 3">Dehydratase</fullName>
    </submittedName>
</protein>
<keyword evidence="5" id="KW-1185">Reference proteome</keyword>
<dbReference type="Proteomes" id="UP000294958">
    <property type="component" value="Unassembled WGS sequence"/>
</dbReference>
<dbReference type="EMBL" id="JENY01000021">
    <property type="protein sequence ID" value="EXL04415.1"/>
    <property type="molecule type" value="Genomic_DNA"/>
</dbReference>